<dbReference type="InterPro" id="IPR036097">
    <property type="entry name" value="HisK_dim/P_sf"/>
</dbReference>
<evidence type="ECO:0000256" key="5">
    <source>
        <dbReference type="ARBA" id="ARBA00022777"/>
    </source>
</evidence>
<dbReference type="GO" id="GO:0009927">
    <property type="term" value="F:histidine phosphotransfer kinase activity"/>
    <property type="evidence" value="ECO:0007669"/>
    <property type="project" value="TreeGrafter"/>
</dbReference>
<evidence type="ECO:0000259" key="7">
    <source>
        <dbReference type="PROSITE" id="PS50109"/>
    </source>
</evidence>
<dbReference type="EC" id="2.7.13.3" evidence="2"/>
<sequence length="554" mass="58915">MPAFARVVPPRTLRARLLLGGTASLAALLIALVASGLADPWKAEAGPRRSAALLTLAMTSLWGAGLLTFAARSTGRLSRAAERVAGEASRWGGATGAAAPEGGDEAARLNEAFGEMTRRATDLRAELERANLGLQSQIRQRTAELRQKNLALAFQNEKVTEANRLKSAFFANVSHELRTPLNAILALNEMLRDGIPGPVNDAQRQHLTLAYNSGVKLLQLINEVLDLSRIEAGRMEVVREQVAIVDRLLEAAEGLRALAEEKGLRLVIEAQGTGRSVRTDAAKLQQILVNLLGNAIKFTAQGAVTARIHLLGDESLMSVEVEDTGPGIPAEEQPRIFLEFHRVEGALTEAAPGTGLGLTISKRLVHLLGGDIWVDSVVGRGSRFAFVVPLGAEAARGTGAGEQEGGEAEEREEGRARVLLVADDLVEAGVLGRYFRQRGVEVERARNEFEMQRIVQAGGLGLALVVADPRSPARSAVLVEEIARAAEAPPVILYADREPDPEALARIQGCADALFVKGARGLGELVDLGLAMMRRGGSERPAGGESAAVEPRAA</sequence>
<dbReference type="GO" id="GO:0000155">
    <property type="term" value="F:phosphorelay sensor kinase activity"/>
    <property type="evidence" value="ECO:0007669"/>
    <property type="project" value="InterPro"/>
</dbReference>
<dbReference type="InterPro" id="IPR005467">
    <property type="entry name" value="His_kinase_dom"/>
</dbReference>
<dbReference type="InterPro" id="IPR011006">
    <property type="entry name" value="CheY-like_superfamily"/>
</dbReference>
<keyword evidence="5" id="KW-0418">Kinase</keyword>
<dbReference type="SMART" id="SM00387">
    <property type="entry name" value="HATPase_c"/>
    <property type="match status" value="1"/>
</dbReference>
<evidence type="ECO:0000256" key="4">
    <source>
        <dbReference type="ARBA" id="ARBA00022679"/>
    </source>
</evidence>
<keyword evidence="6" id="KW-0472">Membrane</keyword>
<organism evidence="8 9">
    <name type="scientific">Eiseniibacteriota bacterium</name>
    <dbReference type="NCBI Taxonomy" id="2212470"/>
    <lineage>
        <taxon>Bacteria</taxon>
        <taxon>Candidatus Eiseniibacteriota</taxon>
    </lineage>
</organism>
<dbReference type="FunFam" id="3.30.565.10:FF:000010">
    <property type="entry name" value="Sensor histidine kinase RcsC"/>
    <property type="match status" value="1"/>
</dbReference>
<evidence type="ECO:0000256" key="1">
    <source>
        <dbReference type="ARBA" id="ARBA00000085"/>
    </source>
</evidence>
<keyword evidence="4" id="KW-0808">Transferase</keyword>
<accession>A0A937XCT9</accession>
<dbReference type="Proteomes" id="UP000748308">
    <property type="component" value="Unassembled WGS sequence"/>
</dbReference>
<dbReference type="PANTHER" id="PTHR43047">
    <property type="entry name" value="TWO-COMPONENT HISTIDINE PROTEIN KINASE"/>
    <property type="match status" value="1"/>
</dbReference>
<evidence type="ECO:0000256" key="6">
    <source>
        <dbReference type="SAM" id="Phobius"/>
    </source>
</evidence>
<proteinExistence type="predicted"/>
<comment type="catalytic activity">
    <reaction evidence="1">
        <text>ATP + protein L-histidine = ADP + protein N-phospho-L-histidine.</text>
        <dbReference type="EC" id="2.7.13.3"/>
    </reaction>
</comment>
<feature type="domain" description="Histidine kinase" evidence="7">
    <location>
        <begin position="172"/>
        <end position="392"/>
    </location>
</feature>
<dbReference type="SUPFAM" id="SSF55874">
    <property type="entry name" value="ATPase domain of HSP90 chaperone/DNA topoisomerase II/histidine kinase"/>
    <property type="match status" value="1"/>
</dbReference>
<dbReference type="PANTHER" id="PTHR43047:SF72">
    <property type="entry name" value="OSMOSENSING HISTIDINE PROTEIN KINASE SLN1"/>
    <property type="match status" value="1"/>
</dbReference>
<dbReference type="InterPro" id="IPR003661">
    <property type="entry name" value="HisK_dim/P_dom"/>
</dbReference>
<dbReference type="EMBL" id="VGIY01000421">
    <property type="protein sequence ID" value="MBM3318622.1"/>
    <property type="molecule type" value="Genomic_DNA"/>
</dbReference>
<keyword evidence="6" id="KW-0812">Transmembrane</keyword>
<dbReference type="CDD" id="cd00082">
    <property type="entry name" value="HisKA"/>
    <property type="match status" value="1"/>
</dbReference>
<protein>
    <recommendedName>
        <fullName evidence="2">histidine kinase</fullName>
        <ecNumber evidence="2">2.7.13.3</ecNumber>
    </recommendedName>
</protein>
<dbReference type="GO" id="GO:0005886">
    <property type="term" value="C:plasma membrane"/>
    <property type="evidence" value="ECO:0007669"/>
    <property type="project" value="TreeGrafter"/>
</dbReference>
<dbReference type="SUPFAM" id="SSF47384">
    <property type="entry name" value="Homodimeric domain of signal transducing histidine kinase"/>
    <property type="match status" value="1"/>
</dbReference>
<dbReference type="PROSITE" id="PS50109">
    <property type="entry name" value="HIS_KIN"/>
    <property type="match status" value="1"/>
</dbReference>
<dbReference type="InterPro" id="IPR003594">
    <property type="entry name" value="HATPase_dom"/>
</dbReference>
<evidence type="ECO:0000313" key="8">
    <source>
        <dbReference type="EMBL" id="MBM3318622.1"/>
    </source>
</evidence>
<dbReference type="SUPFAM" id="SSF52172">
    <property type="entry name" value="CheY-like"/>
    <property type="match status" value="1"/>
</dbReference>
<dbReference type="SMART" id="SM00388">
    <property type="entry name" value="HisKA"/>
    <property type="match status" value="1"/>
</dbReference>
<feature type="transmembrane region" description="Helical" evidence="6">
    <location>
        <begin position="52"/>
        <end position="71"/>
    </location>
</feature>
<name>A0A937XCT9_UNCEI</name>
<keyword evidence="3" id="KW-0597">Phosphoprotein</keyword>
<dbReference type="Pfam" id="PF00512">
    <property type="entry name" value="HisKA"/>
    <property type="match status" value="1"/>
</dbReference>
<dbReference type="CDD" id="cd16922">
    <property type="entry name" value="HATPase_EvgS-ArcB-TorS-like"/>
    <property type="match status" value="1"/>
</dbReference>
<dbReference type="InterPro" id="IPR004358">
    <property type="entry name" value="Sig_transdc_His_kin-like_C"/>
</dbReference>
<dbReference type="InterPro" id="IPR036890">
    <property type="entry name" value="HATPase_C_sf"/>
</dbReference>
<evidence type="ECO:0000313" key="9">
    <source>
        <dbReference type="Proteomes" id="UP000748308"/>
    </source>
</evidence>
<dbReference type="AlphaFoldDB" id="A0A937XCT9"/>
<evidence type="ECO:0000256" key="3">
    <source>
        <dbReference type="ARBA" id="ARBA00022553"/>
    </source>
</evidence>
<reference evidence="8" key="1">
    <citation type="submission" date="2019-03" db="EMBL/GenBank/DDBJ databases">
        <title>Lake Tanganyika Metagenome-Assembled Genomes (MAGs).</title>
        <authorList>
            <person name="Tran P."/>
        </authorList>
    </citation>
    <scope>NUCLEOTIDE SEQUENCE</scope>
    <source>
        <strain evidence="8">M_DeepCast_400m_m2_100</strain>
    </source>
</reference>
<gene>
    <name evidence="8" type="ORF">FJY75_12295</name>
</gene>
<keyword evidence="6" id="KW-1133">Transmembrane helix</keyword>
<dbReference type="PRINTS" id="PR00344">
    <property type="entry name" value="BCTRLSENSOR"/>
</dbReference>
<comment type="caution">
    <text evidence="8">The sequence shown here is derived from an EMBL/GenBank/DDBJ whole genome shotgun (WGS) entry which is preliminary data.</text>
</comment>
<dbReference type="Pfam" id="PF02518">
    <property type="entry name" value="HATPase_c"/>
    <property type="match status" value="1"/>
</dbReference>
<evidence type="ECO:0000256" key="2">
    <source>
        <dbReference type="ARBA" id="ARBA00012438"/>
    </source>
</evidence>
<dbReference type="Gene3D" id="1.10.287.130">
    <property type="match status" value="1"/>
</dbReference>
<dbReference type="Gene3D" id="3.30.565.10">
    <property type="entry name" value="Histidine kinase-like ATPase, C-terminal domain"/>
    <property type="match status" value="1"/>
</dbReference>